<feature type="domain" description="Beta-ketoacyl synthase-like N-terminal" evidence="1">
    <location>
        <begin position="36"/>
        <end position="196"/>
    </location>
</feature>
<dbReference type="Gene3D" id="3.40.47.10">
    <property type="match status" value="1"/>
</dbReference>
<dbReference type="Proteomes" id="UP000198988">
    <property type="component" value="Unassembled WGS sequence"/>
</dbReference>
<protein>
    <recommendedName>
        <fullName evidence="1">Beta-ketoacyl synthase-like N-terminal domain-containing protein</fullName>
    </recommendedName>
</protein>
<evidence type="ECO:0000313" key="3">
    <source>
        <dbReference type="Proteomes" id="UP000198988"/>
    </source>
</evidence>
<name>A0A1H6MYY8_9GAMM</name>
<dbReference type="InterPro" id="IPR010916">
    <property type="entry name" value="TonB_box_CS"/>
</dbReference>
<dbReference type="GO" id="GO:0016746">
    <property type="term" value="F:acyltransferase activity"/>
    <property type="evidence" value="ECO:0007669"/>
    <property type="project" value="InterPro"/>
</dbReference>
<gene>
    <name evidence="2" type="ORF">BAZSYMA_ACONTIG00078_12</name>
</gene>
<dbReference type="RefSeq" id="WP_090718324.1">
    <property type="nucleotide sequence ID" value="NZ_CAESAP020000276.1"/>
</dbReference>
<dbReference type="PROSITE" id="PS00430">
    <property type="entry name" value="TONB_DEPENDENT_REC_1"/>
    <property type="match status" value="1"/>
</dbReference>
<dbReference type="SUPFAM" id="SSF53901">
    <property type="entry name" value="Thiolase-like"/>
    <property type="match status" value="1"/>
</dbReference>
<dbReference type="Pfam" id="PF13723">
    <property type="entry name" value="Ketoacyl-synt_2"/>
    <property type="match status" value="1"/>
</dbReference>
<evidence type="ECO:0000313" key="2">
    <source>
        <dbReference type="EMBL" id="SEI04152.1"/>
    </source>
</evidence>
<reference evidence="3" key="1">
    <citation type="submission" date="2016-06" db="EMBL/GenBank/DDBJ databases">
        <authorList>
            <person name="Petersen J."/>
            <person name="Sayavedra L."/>
        </authorList>
    </citation>
    <scope>NUCLEOTIDE SEQUENCE [LARGE SCALE GENOMIC DNA]</scope>
    <source>
        <strain evidence="3">BazSymA</strain>
    </source>
</reference>
<organism evidence="2 3">
    <name type="scientific">Bathymodiolus azoricus thioautotrophic gill symbiont</name>
    <dbReference type="NCBI Taxonomy" id="235205"/>
    <lineage>
        <taxon>Bacteria</taxon>
        <taxon>Pseudomonadati</taxon>
        <taxon>Pseudomonadota</taxon>
        <taxon>Gammaproteobacteria</taxon>
        <taxon>sulfur-oxidizing symbionts</taxon>
    </lineage>
</organism>
<dbReference type="OrthoDB" id="9798676at2"/>
<dbReference type="InterPro" id="IPR016039">
    <property type="entry name" value="Thiolase-like"/>
</dbReference>
<dbReference type="EMBL" id="CDSC02000481">
    <property type="protein sequence ID" value="SEI04152.1"/>
    <property type="molecule type" value="Genomic_DNA"/>
</dbReference>
<dbReference type="InterPro" id="IPR014030">
    <property type="entry name" value="Ketoacyl_synth_N"/>
</dbReference>
<dbReference type="AlphaFoldDB" id="A0A1H6MYY8"/>
<proteinExistence type="predicted"/>
<accession>A0A1H6MYY8</accession>
<evidence type="ECO:0000259" key="1">
    <source>
        <dbReference type="Pfam" id="PF13723"/>
    </source>
</evidence>
<sequence>MLNNKVYINGIAVIAPGMEDSKKSLEILKGNMDWYPEALSKMTPSSLPANEARRTTTVIRLALKAIDSIDYKNDTLTVFASSEGDLDIKDKICKALSTKEKMVSPTLFHNSVHNTPAGYFSIATGIQTPSVSLSAGDNTFSAGLIEALTQVLIEKNDVLLVAYDNVIPSDLACFRHFEYPIGIALLLSMDKHLEAIGDIEVSVINNQKSVTKCFNKSLEKMRIGNPIGIGLPLIEALIKGTGVEIVIPYVNQNQLSIKVNNV</sequence>